<dbReference type="OrthoDB" id="9812605at2"/>
<dbReference type="Proteomes" id="UP000182624">
    <property type="component" value="Unassembled WGS sequence"/>
</dbReference>
<evidence type="ECO:0008006" key="3">
    <source>
        <dbReference type="Google" id="ProtNLM"/>
    </source>
</evidence>
<proteinExistence type="predicted"/>
<evidence type="ECO:0000313" key="1">
    <source>
        <dbReference type="EMBL" id="SFP83512.1"/>
    </source>
</evidence>
<gene>
    <name evidence="1" type="ORF">SAMN04487928_10981</name>
</gene>
<dbReference type="AlphaFoldDB" id="A0A1I5TKB7"/>
<reference evidence="2" key="1">
    <citation type="submission" date="2016-10" db="EMBL/GenBank/DDBJ databases">
        <authorList>
            <person name="Varghese N."/>
            <person name="Submissions S."/>
        </authorList>
    </citation>
    <scope>NUCLEOTIDE SEQUENCE [LARGE SCALE GENOMIC DNA]</scope>
    <source>
        <strain evidence="2">P18</strain>
    </source>
</reference>
<dbReference type="RefSeq" id="WP_074886671.1">
    <property type="nucleotide sequence ID" value="NZ_FOXO01000009.1"/>
</dbReference>
<name>A0A1I5TKB7_9FIRM</name>
<sequence>MEYILKLFDVDLIKFKIIENLSDPVLQITWINEKKKHLLPLGMELSDKGIASWLKNRTIPKNRAYVNAFLAKCGLNANRPMDVISVCRGLSLNDSYWVVEEGFAGTFGDNNLYENNFSRVLAMIAFTGYGSSARSSLASSPEFTTNGMLPKCWRRISGKVYLYKGATSGASNTGNEPYSELYAYEIGTALGMNVVPYKVSKWKKQLCSACELFTSKDIAFVPIGRVVKTGGMRAVREYYEKLGSEYVDALNDMIVLDAVIYNTDRHFGNFGVLVDSKTNKIIAPAPLFDHGNSLFNLAGEENWADEKLLKEYAETLLPCVYEDYMEEAKKVMDSRLKEKLRKLLTYNLKKSGAYNYSSDRLKLISRMIQERARMILDGKEA</sequence>
<keyword evidence="2" id="KW-1185">Reference proteome</keyword>
<dbReference type="Gene3D" id="1.10.1070.20">
    <property type="match status" value="1"/>
</dbReference>
<evidence type="ECO:0000313" key="2">
    <source>
        <dbReference type="Proteomes" id="UP000182624"/>
    </source>
</evidence>
<protein>
    <recommendedName>
        <fullName evidence="3">Protein kinase</fullName>
    </recommendedName>
</protein>
<accession>A0A1I5TKB7</accession>
<dbReference type="EMBL" id="FOXO01000009">
    <property type="protein sequence ID" value="SFP83512.1"/>
    <property type="molecule type" value="Genomic_DNA"/>
</dbReference>
<organism evidence="1 2">
    <name type="scientific">Butyrivibrio proteoclasticus</name>
    <dbReference type="NCBI Taxonomy" id="43305"/>
    <lineage>
        <taxon>Bacteria</taxon>
        <taxon>Bacillati</taxon>
        <taxon>Bacillota</taxon>
        <taxon>Clostridia</taxon>
        <taxon>Lachnospirales</taxon>
        <taxon>Lachnospiraceae</taxon>
        <taxon>Butyrivibrio</taxon>
    </lineage>
</organism>